<keyword evidence="3" id="KW-0560">Oxidoreductase</keyword>
<organism evidence="4 5">
    <name type="scientific">Lodderomyces elongisporus (strain ATCC 11503 / CBS 2605 / JCM 1781 / NBRC 1676 / NRRL YB-4239)</name>
    <name type="common">Yeast</name>
    <name type="synonym">Saccharomyces elongisporus</name>
    <dbReference type="NCBI Taxonomy" id="379508"/>
    <lineage>
        <taxon>Eukaryota</taxon>
        <taxon>Fungi</taxon>
        <taxon>Dikarya</taxon>
        <taxon>Ascomycota</taxon>
        <taxon>Saccharomycotina</taxon>
        <taxon>Pichiomycetes</taxon>
        <taxon>Debaryomycetaceae</taxon>
        <taxon>Candida/Lodderomyces clade</taxon>
        <taxon>Lodderomyces</taxon>
    </lineage>
</organism>
<evidence type="ECO:0000256" key="2">
    <source>
        <dbReference type="ARBA" id="ARBA00022857"/>
    </source>
</evidence>
<dbReference type="InterPro" id="IPR002347">
    <property type="entry name" value="SDR_fam"/>
</dbReference>
<sequence>MPDRSHFFNPTNAPHYDPLKERKTVFITGGNTGIGWYTALHLYLHGYIIYMAGRTELKMLKAFEDIKAEAQTRLGQMNAKEQYPVGELHYIYIDLLDLLTVPKAVDQFLAKERKLDILIGNAGIMGVPYKITKDGYELQYQVNFVAHFLLTLKFIPTLLYTAKTTPEPPRIIILTSIGHNFAPLKHYKPEQNIKLNSFPNALFTWVRYGLAKTADIQMIKELSTKYPQILSIAVHPGIILGTELYNHWRNIPVVKYAANCVFDISDRVMGVSNEEGSFATLRAAMDPNLNIKENSGDYFVTGGVVDKPSKNASNLEYAKETWDWNVEELNKRGFDV</sequence>
<evidence type="ECO:0000313" key="4">
    <source>
        <dbReference type="EMBL" id="EDK43255.1"/>
    </source>
</evidence>
<dbReference type="Proteomes" id="UP000001996">
    <property type="component" value="Unassembled WGS sequence"/>
</dbReference>
<dbReference type="eggNOG" id="KOG1208">
    <property type="taxonomic scope" value="Eukaryota"/>
</dbReference>
<dbReference type="OrthoDB" id="191139at2759"/>
<name>A5DVP7_LODEL</name>
<evidence type="ECO:0000313" key="5">
    <source>
        <dbReference type="Proteomes" id="UP000001996"/>
    </source>
</evidence>
<dbReference type="PRINTS" id="PR00081">
    <property type="entry name" value="GDHRDH"/>
</dbReference>
<keyword evidence="2" id="KW-0521">NADP</keyword>
<dbReference type="GeneID" id="5234182"/>
<dbReference type="KEGG" id="lel:PVL30_001400"/>
<dbReference type="STRING" id="379508.A5DVP7"/>
<dbReference type="Gene3D" id="3.40.50.720">
    <property type="entry name" value="NAD(P)-binding Rossmann-like Domain"/>
    <property type="match status" value="1"/>
</dbReference>
<dbReference type="InParanoid" id="A5DVP7"/>
<proteinExistence type="inferred from homology"/>
<gene>
    <name evidence="4" type="ORF">LELG_01433</name>
</gene>
<dbReference type="InterPro" id="IPR036291">
    <property type="entry name" value="NAD(P)-bd_dom_sf"/>
</dbReference>
<dbReference type="AlphaFoldDB" id="A5DVP7"/>
<dbReference type="HOGENOM" id="CLU_010194_44_6_1"/>
<dbReference type="Pfam" id="PF00106">
    <property type="entry name" value="adh_short"/>
    <property type="match status" value="1"/>
</dbReference>
<dbReference type="SUPFAM" id="SSF51735">
    <property type="entry name" value="NAD(P)-binding Rossmann-fold domains"/>
    <property type="match status" value="1"/>
</dbReference>
<reference evidence="4 5" key="1">
    <citation type="journal article" date="2009" name="Nature">
        <title>Evolution of pathogenicity and sexual reproduction in eight Candida genomes.</title>
        <authorList>
            <person name="Butler G."/>
            <person name="Rasmussen M.D."/>
            <person name="Lin M.F."/>
            <person name="Santos M.A."/>
            <person name="Sakthikumar S."/>
            <person name="Munro C.A."/>
            <person name="Rheinbay E."/>
            <person name="Grabherr M."/>
            <person name="Forche A."/>
            <person name="Reedy J.L."/>
            <person name="Agrafioti I."/>
            <person name="Arnaud M.B."/>
            <person name="Bates S."/>
            <person name="Brown A.J."/>
            <person name="Brunke S."/>
            <person name="Costanzo M.C."/>
            <person name="Fitzpatrick D.A."/>
            <person name="de Groot P.W."/>
            <person name="Harris D."/>
            <person name="Hoyer L.L."/>
            <person name="Hube B."/>
            <person name="Klis F.M."/>
            <person name="Kodira C."/>
            <person name="Lennard N."/>
            <person name="Logue M.E."/>
            <person name="Martin R."/>
            <person name="Neiman A.M."/>
            <person name="Nikolaou E."/>
            <person name="Quail M.A."/>
            <person name="Quinn J."/>
            <person name="Santos M.C."/>
            <person name="Schmitzberger F.F."/>
            <person name="Sherlock G."/>
            <person name="Shah P."/>
            <person name="Silverstein K.A."/>
            <person name="Skrzypek M.S."/>
            <person name="Soll D."/>
            <person name="Staggs R."/>
            <person name="Stansfield I."/>
            <person name="Stumpf M.P."/>
            <person name="Sudbery P.E."/>
            <person name="Srikantha T."/>
            <person name="Zeng Q."/>
            <person name="Berman J."/>
            <person name="Berriman M."/>
            <person name="Heitman J."/>
            <person name="Gow N.A."/>
            <person name="Lorenz M.C."/>
            <person name="Birren B.W."/>
            <person name="Kellis M."/>
            <person name="Cuomo C.A."/>
        </authorList>
    </citation>
    <scope>NUCLEOTIDE SEQUENCE [LARGE SCALE GENOMIC DNA]</scope>
    <source>
        <strain evidence="5">ATCC 11503 / BCRC 21390 / CBS 2605 / JCM 1781 / NBRC 1676 / NRRL YB-4239</strain>
    </source>
</reference>
<dbReference type="PANTHER" id="PTHR24320">
    <property type="entry name" value="RETINOL DEHYDROGENASE"/>
    <property type="match status" value="1"/>
</dbReference>
<comment type="similarity">
    <text evidence="1">Belongs to the short-chain dehydrogenases/reductases (SDR) family.</text>
</comment>
<dbReference type="EMBL" id="CH981525">
    <property type="protein sequence ID" value="EDK43255.1"/>
    <property type="molecule type" value="Genomic_DNA"/>
</dbReference>
<dbReference type="PANTHER" id="PTHR24320:SF282">
    <property type="entry name" value="WW DOMAIN-CONTAINING OXIDOREDUCTASE"/>
    <property type="match status" value="1"/>
</dbReference>
<dbReference type="VEuPathDB" id="FungiDB:LELG_01433"/>
<keyword evidence="5" id="KW-1185">Reference proteome</keyword>
<evidence type="ECO:0000256" key="1">
    <source>
        <dbReference type="ARBA" id="ARBA00006484"/>
    </source>
</evidence>
<evidence type="ECO:0000256" key="3">
    <source>
        <dbReference type="ARBA" id="ARBA00023002"/>
    </source>
</evidence>
<accession>A5DVP7</accession>
<dbReference type="OMA" id="DGHEAQW"/>
<protein>
    <submittedName>
        <fullName evidence="4">Uncharacterized protein</fullName>
    </submittedName>
</protein>
<dbReference type="GO" id="GO:0016491">
    <property type="term" value="F:oxidoreductase activity"/>
    <property type="evidence" value="ECO:0007669"/>
    <property type="project" value="UniProtKB-KW"/>
</dbReference>